<dbReference type="PANTHER" id="PTHR46401">
    <property type="entry name" value="GLYCOSYLTRANSFERASE WBBK-RELATED"/>
    <property type="match status" value="1"/>
</dbReference>
<dbReference type="AlphaFoldDB" id="A0AAP1QWV7"/>
<dbReference type="Gene3D" id="3.40.50.2000">
    <property type="entry name" value="Glycogen Phosphorylase B"/>
    <property type="match status" value="2"/>
</dbReference>
<keyword evidence="1" id="KW-0808">Transferase</keyword>
<dbReference type="CDD" id="cd03794">
    <property type="entry name" value="GT4_WbuB-like"/>
    <property type="match status" value="1"/>
</dbReference>
<reference evidence="3" key="1">
    <citation type="submission" date="2020-09" db="EMBL/GenBank/DDBJ databases">
        <title>Distribution of Beta-Lactamase Producing Gram-Negative Bacterial Isolates in Isabela River of Santo Domingo, Dominican Republic.</title>
        <authorList>
            <person name="Calderon V."/>
            <person name="Bonnelly R."/>
            <person name="Del Rosario C."/>
            <person name="Duarte A."/>
            <person name="Barauna R."/>
            <person name="Juca Ramos R.T."/>
            <person name="Perdomo O.P."/>
            <person name="Rodriguez De Francisco L.E."/>
            <person name="Franco De Los Santos E.F."/>
        </authorList>
    </citation>
    <scope>NUCLEOTIDE SEQUENCE</scope>
    <source>
        <strain evidence="3">INTEC_BI15</strain>
    </source>
</reference>
<organism evidence="3 4">
    <name type="scientific">Acinetobacter baumannii</name>
    <dbReference type="NCBI Taxonomy" id="470"/>
    <lineage>
        <taxon>Bacteria</taxon>
        <taxon>Pseudomonadati</taxon>
        <taxon>Pseudomonadota</taxon>
        <taxon>Gammaproteobacteria</taxon>
        <taxon>Moraxellales</taxon>
        <taxon>Moraxellaceae</taxon>
        <taxon>Acinetobacter</taxon>
        <taxon>Acinetobacter calcoaceticus/baumannii complex</taxon>
    </lineage>
</organism>
<sequence>MVRICHISTVHNRFDIRIFVKQLTSLQSKYECHFIVADNQKNLNGDVNFWDVGKPKSRLHRMLFGTKLVLKKAIELDCTLYHLHDPELLPLALKLKRHGKIVIFDAHEDFPKQVLNKPYLNPVVAKIISIFMKSYEEYVCSKIDAVVTATPTIRNKFLKFSKKAVDINNYPLLGELTPLDKDWSNIKNEIAYVGGITKIRGIEQVIDSLSLLKTKSKLNLVGLFNEKNTYNSVIKKKGWNAVNELGQLSRNEVKEVLQRSVAGLVTFLPVPNHIDAQPNKMFEYMSAGIPVIGSNYPLWRSIIEDNGCGICVNPEDPEEIAAAIDKLIVDRALAENMGKNGIRAVNEKYNWSIEEKKLFKLYTELLGS</sequence>
<evidence type="ECO:0000313" key="3">
    <source>
        <dbReference type="EMBL" id="MBE0330193.1"/>
    </source>
</evidence>
<dbReference type="RefSeq" id="WP_118978667.1">
    <property type="nucleotide sequence ID" value="NZ_CAXYPT010000003.1"/>
</dbReference>
<dbReference type="GO" id="GO:0009103">
    <property type="term" value="P:lipopolysaccharide biosynthetic process"/>
    <property type="evidence" value="ECO:0007669"/>
    <property type="project" value="TreeGrafter"/>
</dbReference>
<name>A0AAP1QWV7_ACIBA</name>
<dbReference type="InterPro" id="IPR001296">
    <property type="entry name" value="Glyco_trans_1"/>
</dbReference>
<gene>
    <name evidence="3" type="ORF">IHV20_08505</name>
</gene>
<comment type="caution">
    <text evidence="3">The sequence shown here is derived from an EMBL/GenBank/DDBJ whole genome shotgun (WGS) entry which is preliminary data.</text>
</comment>
<protein>
    <submittedName>
        <fullName evidence="3">Glycosyltransferase family 4 protein</fullName>
    </submittedName>
</protein>
<proteinExistence type="predicted"/>
<evidence type="ECO:0000259" key="2">
    <source>
        <dbReference type="Pfam" id="PF00534"/>
    </source>
</evidence>
<dbReference type="SUPFAM" id="SSF53756">
    <property type="entry name" value="UDP-Glycosyltransferase/glycogen phosphorylase"/>
    <property type="match status" value="1"/>
</dbReference>
<accession>A0AAP1QWV7</accession>
<dbReference type="EMBL" id="JACZEI010000005">
    <property type="protein sequence ID" value="MBE0330193.1"/>
    <property type="molecule type" value="Genomic_DNA"/>
</dbReference>
<evidence type="ECO:0000256" key="1">
    <source>
        <dbReference type="ARBA" id="ARBA00022679"/>
    </source>
</evidence>
<dbReference type="GO" id="GO:0016757">
    <property type="term" value="F:glycosyltransferase activity"/>
    <property type="evidence" value="ECO:0007669"/>
    <property type="project" value="InterPro"/>
</dbReference>
<dbReference type="PANTHER" id="PTHR46401:SF2">
    <property type="entry name" value="GLYCOSYLTRANSFERASE WBBK-RELATED"/>
    <property type="match status" value="1"/>
</dbReference>
<evidence type="ECO:0000313" key="4">
    <source>
        <dbReference type="Proteomes" id="UP000655940"/>
    </source>
</evidence>
<dbReference type="Pfam" id="PF00534">
    <property type="entry name" value="Glycos_transf_1"/>
    <property type="match status" value="1"/>
</dbReference>
<feature type="domain" description="Glycosyl transferase family 1" evidence="2">
    <location>
        <begin position="187"/>
        <end position="342"/>
    </location>
</feature>
<dbReference type="Proteomes" id="UP000655940">
    <property type="component" value="Unassembled WGS sequence"/>
</dbReference>